<evidence type="ECO:0000256" key="1">
    <source>
        <dbReference type="ARBA" id="ARBA00004370"/>
    </source>
</evidence>
<comment type="caution">
    <text evidence="10">The sequence shown here is derived from an EMBL/GenBank/DDBJ whole genome shotgun (WGS) entry which is preliminary data.</text>
</comment>
<evidence type="ECO:0000256" key="4">
    <source>
        <dbReference type="ARBA" id="ARBA00022837"/>
    </source>
</evidence>
<dbReference type="Gene3D" id="2.60.40.60">
    <property type="entry name" value="Cadherins"/>
    <property type="match status" value="2"/>
</dbReference>
<keyword evidence="2" id="KW-0812">Transmembrane</keyword>
<evidence type="ECO:0000256" key="3">
    <source>
        <dbReference type="ARBA" id="ARBA00022737"/>
    </source>
</evidence>
<keyword evidence="4 8" id="KW-0106">Calcium</keyword>
<dbReference type="PRINTS" id="PR00205">
    <property type="entry name" value="CADHERIN"/>
</dbReference>
<reference evidence="10 11" key="1">
    <citation type="submission" date="2023-05" db="EMBL/GenBank/DDBJ databases">
        <title>B98-5 Cell Line De Novo Hybrid Assembly: An Optical Mapping Approach.</title>
        <authorList>
            <person name="Kananen K."/>
            <person name="Auerbach J.A."/>
            <person name="Kautto E."/>
            <person name="Blachly J.S."/>
        </authorList>
    </citation>
    <scope>NUCLEOTIDE SEQUENCE [LARGE SCALE GENOMIC DNA]</scope>
    <source>
        <strain evidence="10">B95-8</strain>
        <tissue evidence="10">Cell line</tissue>
    </source>
</reference>
<gene>
    <name evidence="10" type="primary">CELSR1_13</name>
    <name evidence="10" type="ORF">P7K49_013588</name>
</gene>
<comment type="subcellular location">
    <subcellularLocation>
        <location evidence="1">Membrane</location>
    </subcellularLocation>
</comment>
<dbReference type="PANTHER" id="PTHR24026">
    <property type="entry name" value="FAT ATYPICAL CADHERIN-RELATED"/>
    <property type="match status" value="1"/>
</dbReference>
<dbReference type="InterPro" id="IPR020894">
    <property type="entry name" value="Cadherin_CS"/>
</dbReference>
<dbReference type="Proteomes" id="UP001266305">
    <property type="component" value="Unassembled WGS sequence"/>
</dbReference>
<evidence type="ECO:0000256" key="5">
    <source>
        <dbReference type="ARBA" id="ARBA00022989"/>
    </source>
</evidence>
<dbReference type="Pfam" id="PF00028">
    <property type="entry name" value="Cadherin"/>
    <property type="match status" value="1"/>
</dbReference>
<protein>
    <submittedName>
        <fullName evidence="10">Cadherin EGF LAG seven-pass G-type receptor 1</fullName>
    </submittedName>
</protein>
<dbReference type="CDD" id="cd11304">
    <property type="entry name" value="Cadherin_repeat"/>
    <property type="match status" value="2"/>
</dbReference>
<keyword evidence="5" id="KW-1133">Transmembrane helix</keyword>
<evidence type="ECO:0000313" key="11">
    <source>
        <dbReference type="Proteomes" id="UP001266305"/>
    </source>
</evidence>
<dbReference type="SMART" id="SM00112">
    <property type="entry name" value="CA"/>
    <property type="match status" value="2"/>
</dbReference>
<evidence type="ECO:0000256" key="2">
    <source>
        <dbReference type="ARBA" id="ARBA00022692"/>
    </source>
</evidence>
<keyword evidence="6" id="KW-0472">Membrane</keyword>
<dbReference type="PROSITE" id="PS50268">
    <property type="entry name" value="CADHERIN_2"/>
    <property type="match status" value="3"/>
</dbReference>
<dbReference type="SUPFAM" id="SSF49313">
    <property type="entry name" value="Cadherin-like"/>
    <property type="match status" value="2"/>
</dbReference>
<evidence type="ECO:0000313" key="10">
    <source>
        <dbReference type="EMBL" id="KAK2108423.1"/>
    </source>
</evidence>
<proteinExistence type="predicted"/>
<keyword evidence="11" id="KW-1185">Reference proteome</keyword>
<keyword evidence="7" id="KW-0325">Glycoprotein</keyword>
<evidence type="ECO:0000256" key="7">
    <source>
        <dbReference type="ARBA" id="ARBA00023180"/>
    </source>
</evidence>
<dbReference type="PANTHER" id="PTHR24026:SF36">
    <property type="entry name" value="CADHERIN EGF LAG SEVEN-PASS G-TYPE RECEPTOR 1"/>
    <property type="match status" value="1"/>
</dbReference>
<evidence type="ECO:0000256" key="6">
    <source>
        <dbReference type="ARBA" id="ARBA00023136"/>
    </source>
</evidence>
<keyword evidence="10" id="KW-0675">Receptor</keyword>
<keyword evidence="3" id="KW-0677">Repeat</keyword>
<dbReference type="EMBL" id="JASSZA010000006">
    <property type="protein sequence ID" value="KAK2108423.1"/>
    <property type="molecule type" value="Genomic_DNA"/>
</dbReference>
<organism evidence="10 11">
    <name type="scientific">Saguinus oedipus</name>
    <name type="common">Cotton-top tamarin</name>
    <name type="synonym">Oedipomidas oedipus</name>
    <dbReference type="NCBI Taxonomy" id="9490"/>
    <lineage>
        <taxon>Eukaryota</taxon>
        <taxon>Metazoa</taxon>
        <taxon>Chordata</taxon>
        <taxon>Craniata</taxon>
        <taxon>Vertebrata</taxon>
        <taxon>Euteleostomi</taxon>
        <taxon>Mammalia</taxon>
        <taxon>Eutheria</taxon>
        <taxon>Euarchontoglires</taxon>
        <taxon>Primates</taxon>
        <taxon>Haplorrhini</taxon>
        <taxon>Platyrrhini</taxon>
        <taxon>Cebidae</taxon>
        <taxon>Callitrichinae</taxon>
        <taxon>Saguinus</taxon>
    </lineage>
</organism>
<dbReference type="PROSITE" id="PS00232">
    <property type="entry name" value="CADHERIN_1"/>
    <property type="match status" value="1"/>
</dbReference>
<feature type="domain" description="Cadherin" evidence="9">
    <location>
        <begin position="22"/>
        <end position="134"/>
    </location>
</feature>
<feature type="domain" description="Cadherin" evidence="9">
    <location>
        <begin position="119"/>
        <end position="229"/>
    </location>
</feature>
<dbReference type="InterPro" id="IPR015919">
    <property type="entry name" value="Cadherin-like_sf"/>
</dbReference>
<evidence type="ECO:0000256" key="8">
    <source>
        <dbReference type="PROSITE-ProRule" id="PRU00043"/>
    </source>
</evidence>
<accession>A0ABQ9VGC0</accession>
<feature type="domain" description="Cadherin" evidence="9">
    <location>
        <begin position="1"/>
        <end position="21"/>
    </location>
</feature>
<name>A0ABQ9VGC0_SAGOE</name>
<evidence type="ECO:0000259" key="9">
    <source>
        <dbReference type="PROSITE" id="PS50268"/>
    </source>
</evidence>
<sequence>MSSSTRVSIMVLDVNDNDPVFTQPTYELRLNEDAAVGSSVLTLQACDRSANTHGRQHPEQLCAEQPEAGGGLITLALPLDYKQEQQYVMAVTASDGTPSHTVHVLITVTDANTHRLVSQSSNYTVSISEDRPVGTSIATLSANDKETGENARITYVIQDPVPQFRIDPDSGTMYTMMELDYEDQVAYTLTFMALDNGRSWTPSPWRSSSSMPMTTHPSSCGISTRVPSLRMLHPQPASSRSLPWTGTRVPMGVCCTPSRMGTTAMGTSTTSPRLVRRLDRENVAVYNLWAVAVDCGSPTALSA</sequence>
<dbReference type="InterPro" id="IPR002126">
    <property type="entry name" value="Cadherin-like_dom"/>
</dbReference>